<evidence type="ECO:0008006" key="4">
    <source>
        <dbReference type="Google" id="ProtNLM"/>
    </source>
</evidence>
<accession>A0A8H7S6R4</accession>
<dbReference type="Proteomes" id="UP000646827">
    <property type="component" value="Unassembled WGS sequence"/>
</dbReference>
<organism evidence="2 3">
    <name type="scientific">Circinella minor</name>
    <dbReference type="NCBI Taxonomy" id="1195481"/>
    <lineage>
        <taxon>Eukaryota</taxon>
        <taxon>Fungi</taxon>
        <taxon>Fungi incertae sedis</taxon>
        <taxon>Mucoromycota</taxon>
        <taxon>Mucoromycotina</taxon>
        <taxon>Mucoromycetes</taxon>
        <taxon>Mucorales</taxon>
        <taxon>Lichtheimiaceae</taxon>
        <taxon>Circinella</taxon>
    </lineage>
</organism>
<evidence type="ECO:0000313" key="2">
    <source>
        <dbReference type="EMBL" id="KAG2222508.1"/>
    </source>
</evidence>
<comment type="caution">
    <text evidence="2">The sequence shown here is derived from an EMBL/GenBank/DDBJ whole genome shotgun (WGS) entry which is preliminary data.</text>
</comment>
<feature type="region of interest" description="Disordered" evidence="1">
    <location>
        <begin position="264"/>
        <end position="306"/>
    </location>
</feature>
<dbReference type="EMBL" id="JAEPRB010000081">
    <property type="protein sequence ID" value="KAG2222508.1"/>
    <property type="molecule type" value="Genomic_DNA"/>
</dbReference>
<gene>
    <name evidence="2" type="ORF">INT45_012822</name>
</gene>
<proteinExistence type="predicted"/>
<keyword evidence="3" id="KW-1185">Reference proteome</keyword>
<reference evidence="2 3" key="1">
    <citation type="submission" date="2020-12" db="EMBL/GenBank/DDBJ databases">
        <title>Metabolic potential, ecology and presence of endohyphal bacteria is reflected in genomic diversity of Mucoromycotina.</title>
        <authorList>
            <person name="Muszewska A."/>
            <person name="Okrasinska A."/>
            <person name="Steczkiewicz K."/>
            <person name="Drgas O."/>
            <person name="Orlowska M."/>
            <person name="Perlinska-Lenart U."/>
            <person name="Aleksandrzak-Piekarczyk T."/>
            <person name="Szatraj K."/>
            <person name="Zielenkiewicz U."/>
            <person name="Pilsyk S."/>
            <person name="Malc E."/>
            <person name="Mieczkowski P."/>
            <person name="Kruszewska J.S."/>
            <person name="Biernat P."/>
            <person name="Pawlowska J."/>
        </authorList>
    </citation>
    <scope>NUCLEOTIDE SEQUENCE [LARGE SCALE GENOMIC DNA]</scope>
    <source>
        <strain evidence="2 3">CBS 142.35</strain>
    </source>
</reference>
<protein>
    <recommendedName>
        <fullName evidence="4">Arrestin C-terminal-like domain-containing protein</fullName>
    </recommendedName>
</protein>
<evidence type="ECO:0000313" key="3">
    <source>
        <dbReference type="Proteomes" id="UP000646827"/>
    </source>
</evidence>
<evidence type="ECO:0000256" key="1">
    <source>
        <dbReference type="SAM" id="MobiDB-lite"/>
    </source>
</evidence>
<sequence>MKWGQRIIEDRIYNVRSVLWRHPSSHDTTESTRSWPIMEPGYHLFPFTIAMPHVNYPPSALNNTLVQYAFHIIATLDRPGFRPFQTEPCVVSFQPKIPLTLSSRITPCSAFREERQLGSTSITVHIPATQYHIGDTLRVSIRATDTIFVSVSLEQHFKVTTSAFHHSKNIVVHNVQRRLEGEEILIPLDVSPSFEYGRRVDMRYFVKVVAKSRQNTLQIKKKTFMVPIFIGTLSSEELEVEDELLLPYTDDAVVNDTTLRTKPKFLRHHQTEPLPLLPPYDAGDCPPGYGSETSQQGQPDNNERAE</sequence>
<dbReference type="InterPro" id="IPR014752">
    <property type="entry name" value="Arrestin-like_C"/>
</dbReference>
<dbReference type="AlphaFoldDB" id="A0A8H7S6R4"/>
<dbReference type="OrthoDB" id="2333384at2759"/>
<dbReference type="Gene3D" id="2.60.40.640">
    <property type="match status" value="2"/>
</dbReference>
<feature type="compositionally biased region" description="Polar residues" evidence="1">
    <location>
        <begin position="291"/>
        <end position="300"/>
    </location>
</feature>
<name>A0A8H7S6R4_9FUNG</name>